<gene>
    <name evidence="2" type="ORF">FF38_12584</name>
</gene>
<protein>
    <submittedName>
        <fullName evidence="2">Uncharacterized protein</fullName>
    </submittedName>
</protein>
<evidence type="ECO:0000256" key="1">
    <source>
        <dbReference type="SAM" id="MobiDB-lite"/>
    </source>
</evidence>
<dbReference type="AlphaFoldDB" id="A0A0L0BMT6"/>
<evidence type="ECO:0000313" key="3">
    <source>
        <dbReference type="Proteomes" id="UP000037069"/>
    </source>
</evidence>
<organism evidence="2 3">
    <name type="scientific">Lucilia cuprina</name>
    <name type="common">Green bottle fly</name>
    <name type="synonym">Australian sheep blowfly</name>
    <dbReference type="NCBI Taxonomy" id="7375"/>
    <lineage>
        <taxon>Eukaryota</taxon>
        <taxon>Metazoa</taxon>
        <taxon>Ecdysozoa</taxon>
        <taxon>Arthropoda</taxon>
        <taxon>Hexapoda</taxon>
        <taxon>Insecta</taxon>
        <taxon>Pterygota</taxon>
        <taxon>Neoptera</taxon>
        <taxon>Endopterygota</taxon>
        <taxon>Diptera</taxon>
        <taxon>Brachycera</taxon>
        <taxon>Muscomorpha</taxon>
        <taxon>Oestroidea</taxon>
        <taxon>Calliphoridae</taxon>
        <taxon>Luciliinae</taxon>
        <taxon>Lucilia</taxon>
    </lineage>
</organism>
<feature type="compositionally biased region" description="Low complexity" evidence="1">
    <location>
        <begin position="19"/>
        <end position="32"/>
    </location>
</feature>
<dbReference type="Proteomes" id="UP000037069">
    <property type="component" value="Unassembled WGS sequence"/>
</dbReference>
<accession>A0A0L0BMT6</accession>
<feature type="region of interest" description="Disordered" evidence="1">
    <location>
        <begin position="1"/>
        <end position="41"/>
    </location>
</feature>
<comment type="caution">
    <text evidence="2">The sequence shown here is derived from an EMBL/GenBank/DDBJ whole genome shotgun (WGS) entry which is preliminary data.</text>
</comment>
<dbReference type="EMBL" id="JRES01001623">
    <property type="protein sequence ID" value="KNC21356.1"/>
    <property type="molecule type" value="Genomic_DNA"/>
</dbReference>
<proteinExistence type="predicted"/>
<name>A0A0L0BMT6_LUCCU</name>
<keyword evidence="3" id="KW-1185">Reference proteome</keyword>
<dbReference type="OrthoDB" id="5866312at2759"/>
<sequence>MKVKVDSKTNISKLKTQDKTTVNSSTVINSSKTDLDEQENNTQITTAPTTATINVLKDSSSLSSVNNKSQIQLLEEEEEEPATEVVETFDILPHFSTTRNNNLINSIHSIPIHSQRLPQRVNIVFFGTLGSIRKDKVQNSCGLIHIMPTNSQRVVHFGNSTELMPSLDAGRRDKTKSKLCTLDYRGSIGMWNVGCISDKATPTSHDNPKKIVKN</sequence>
<reference evidence="2 3" key="1">
    <citation type="journal article" date="2015" name="Nat. Commun.">
        <title>Lucilia cuprina genome unlocks parasitic fly biology to underpin future interventions.</title>
        <authorList>
            <person name="Anstead C.A."/>
            <person name="Korhonen P.K."/>
            <person name="Young N.D."/>
            <person name="Hall R.S."/>
            <person name="Jex A.R."/>
            <person name="Murali S.C."/>
            <person name="Hughes D.S."/>
            <person name="Lee S.F."/>
            <person name="Perry T."/>
            <person name="Stroehlein A.J."/>
            <person name="Ansell B.R."/>
            <person name="Breugelmans B."/>
            <person name="Hofmann A."/>
            <person name="Qu J."/>
            <person name="Dugan S."/>
            <person name="Lee S.L."/>
            <person name="Chao H."/>
            <person name="Dinh H."/>
            <person name="Han Y."/>
            <person name="Doddapaneni H.V."/>
            <person name="Worley K.C."/>
            <person name="Muzny D.M."/>
            <person name="Ioannidis P."/>
            <person name="Waterhouse R.M."/>
            <person name="Zdobnov E.M."/>
            <person name="James P.J."/>
            <person name="Bagnall N.H."/>
            <person name="Kotze A.C."/>
            <person name="Gibbs R.A."/>
            <person name="Richards S."/>
            <person name="Batterham P."/>
            <person name="Gasser R.B."/>
        </authorList>
    </citation>
    <scope>NUCLEOTIDE SEQUENCE [LARGE SCALE GENOMIC DNA]</scope>
    <source>
        <strain evidence="2 3">LS</strain>
        <tissue evidence="2">Full body</tissue>
    </source>
</reference>
<evidence type="ECO:0000313" key="2">
    <source>
        <dbReference type="EMBL" id="KNC21356.1"/>
    </source>
</evidence>